<name>A0A423HC24_9PSED</name>
<gene>
    <name evidence="2" type="ORF">BK659_04270</name>
</gene>
<feature type="compositionally biased region" description="Polar residues" evidence="1">
    <location>
        <begin position="1"/>
        <end position="18"/>
    </location>
</feature>
<proteinExistence type="predicted"/>
<reference evidence="2 3" key="1">
    <citation type="submission" date="2016-10" db="EMBL/GenBank/DDBJ databases">
        <title>Comparative genome analysis of multiple Pseudomonas spp. focuses on biocontrol and plant growth promoting traits.</title>
        <authorList>
            <person name="Tao X.-Y."/>
            <person name="Taylor C.G."/>
        </authorList>
    </citation>
    <scope>NUCLEOTIDE SEQUENCE [LARGE SCALE GENOMIC DNA]</scope>
    <source>
        <strain evidence="2 3">48H11</strain>
    </source>
</reference>
<evidence type="ECO:0000256" key="1">
    <source>
        <dbReference type="SAM" id="MobiDB-lite"/>
    </source>
</evidence>
<accession>A0A423HC24</accession>
<dbReference type="Pfam" id="PF19619">
    <property type="entry name" value="DUF6124"/>
    <property type="match status" value="1"/>
</dbReference>
<evidence type="ECO:0000313" key="3">
    <source>
        <dbReference type="Proteomes" id="UP000286071"/>
    </source>
</evidence>
<comment type="caution">
    <text evidence="2">The sequence shown here is derived from an EMBL/GenBank/DDBJ whole genome shotgun (WGS) entry which is preliminary data.</text>
</comment>
<dbReference type="Proteomes" id="UP000286071">
    <property type="component" value="Unassembled WGS sequence"/>
</dbReference>
<protein>
    <recommendedName>
        <fullName evidence="4">DUF3077 domain-containing protein</fullName>
    </recommendedName>
</protein>
<evidence type="ECO:0008006" key="4">
    <source>
        <dbReference type="Google" id="ProtNLM"/>
    </source>
</evidence>
<organism evidence="2 3">
    <name type="scientific">Pseudomonas brassicacearum</name>
    <dbReference type="NCBI Taxonomy" id="930166"/>
    <lineage>
        <taxon>Bacteria</taxon>
        <taxon>Pseudomonadati</taxon>
        <taxon>Pseudomonadota</taxon>
        <taxon>Gammaproteobacteria</taxon>
        <taxon>Pseudomonadales</taxon>
        <taxon>Pseudomonadaceae</taxon>
        <taxon>Pseudomonas</taxon>
    </lineage>
</organism>
<evidence type="ECO:0000313" key="2">
    <source>
        <dbReference type="EMBL" id="RON10734.1"/>
    </source>
</evidence>
<feature type="region of interest" description="Disordered" evidence="1">
    <location>
        <begin position="1"/>
        <end position="22"/>
    </location>
</feature>
<dbReference type="OrthoDB" id="7013712at2"/>
<dbReference type="AlphaFoldDB" id="A0A423HC24"/>
<dbReference type="RefSeq" id="WP_123423911.1">
    <property type="nucleotide sequence ID" value="NZ_MOBJ01000003.1"/>
</dbReference>
<sequence length="127" mass="13627">MKKTTPNSPQSPDLSTADTADLSKLTEVAERSVSARLRNPGRPDPVSHVFTIIPNVDTESLLCHACETLASLNVMTTDFAAELEGSRRNMALAIQQLALLGELLVNRALDNLDPPEGLPEVPSNSAH</sequence>
<dbReference type="EMBL" id="MOBJ01000003">
    <property type="protein sequence ID" value="RON10734.1"/>
    <property type="molecule type" value="Genomic_DNA"/>
</dbReference>